<dbReference type="InterPro" id="IPR022682">
    <property type="entry name" value="Calpain_domain_III"/>
</dbReference>
<dbReference type="GO" id="GO:0006508">
    <property type="term" value="P:proteolysis"/>
    <property type="evidence" value="ECO:0007669"/>
    <property type="project" value="InterPro"/>
</dbReference>
<organism evidence="5 6">
    <name type="scientific">Tetranychus urticae</name>
    <name type="common">Two-spotted spider mite</name>
    <dbReference type="NCBI Taxonomy" id="32264"/>
    <lineage>
        <taxon>Eukaryota</taxon>
        <taxon>Metazoa</taxon>
        <taxon>Ecdysozoa</taxon>
        <taxon>Arthropoda</taxon>
        <taxon>Chelicerata</taxon>
        <taxon>Arachnida</taxon>
        <taxon>Acari</taxon>
        <taxon>Acariformes</taxon>
        <taxon>Trombidiformes</taxon>
        <taxon>Prostigmata</taxon>
        <taxon>Eleutherengona</taxon>
        <taxon>Raphignathae</taxon>
        <taxon>Tetranychoidea</taxon>
        <taxon>Tetranychidae</taxon>
        <taxon>Tetranychus</taxon>
    </lineage>
</organism>
<dbReference type="Gene3D" id="3.90.70.10">
    <property type="entry name" value="Cysteine proteinases"/>
    <property type="match status" value="1"/>
</dbReference>
<dbReference type="GO" id="GO:0005737">
    <property type="term" value="C:cytoplasm"/>
    <property type="evidence" value="ECO:0007669"/>
    <property type="project" value="TreeGrafter"/>
</dbReference>
<dbReference type="Proteomes" id="UP000015104">
    <property type="component" value="Unassembled WGS sequence"/>
</dbReference>
<dbReference type="PROSITE" id="PS50203">
    <property type="entry name" value="CALPAIN_CAT"/>
    <property type="match status" value="1"/>
</dbReference>
<dbReference type="SUPFAM" id="SSF49758">
    <property type="entry name" value="Calpain large subunit, middle domain (domain III)"/>
    <property type="match status" value="1"/>
</dbReference>
<dbReference type="STRING" id="32264.T1K732"/>
<feature type="domain" description="Calpain catalytic" evidence="4">
    <location>
        <begin position="19"/>
        <end position="319"/>
    </location>
</feature>
<evidence type="ECO:0000313" key="6">
    <source>
        <dbReference type="Proteomes" id="UP000015104"/>
    </source>
</evidence>
<dbReference type="HOGENOM" id="CLU_010982_0_1_1"/>
<dbReference type="InterPro" id="IPR011992">
    <property type="entry name" value="EF-hand-dom_pair"/>
</dbReference>
<evidence type="ECO:0000256" key="3">
    <source>
        <dbReference type="PROSITE-ProRule" id="PRU00239"/>
    </source>
</evidence>
<dbReference type="PANTHER" id="PTHR10183">
    <property type="entry name" value="CALPAIN"/>
    <property type="match status" value="1"/>
</dbReference>
<dbReference type="InterPro" id="IPR022683">
    <property type="entry name" value="Calpain_III"/>
</dbReference>
<dbReference type="PRINTS" id="PR00704">
    <property type="entry name" value="CALPAIN"/>
</dbReference>
<dbReference type="GO" id="GO:0004198">
    <property type="term" value="F:calcium-dependent cysteine-type endopeptidase activity"/>
    <property type="evidence" value="ECO:0007669"/>
    <property type="project" value="InterPro"/>
</dbReference>
<sequence>MLSSDDEKLRRNLLKSGQLFEDPDFPATQSSVFYHQTPPFTFTWKRPKELTNYPVFLDDAILFNSHNFFDINPGKLGDRWLVSTIASLTLTKGLFYRVVPADQSFDPDNYCGLFRFRLWWHDEWKEVVIDDRLPTVNNKLVFIQSTKGDTFWASLLEKAYAKLHGSYEALKYGSTIEGLSDFTGEEPTSCSTLINKLLSMTSIVTAVVSNENTAITPINGSPVSSSYERLANGIYLATNYRVIEVQRLDHKESCPILIKLRNPLGTSSDYIGSWGKDSIEWSRLTNDERKTLSCDEGEFWMSYYDFMKIFTSLEVIHLDAETSKDEPTLRGKCPWCIKFWRGIWRKGVTAGGCRNHVQTFHTNPQLMITLNNPDTLVICLNQHSVLEPKVIGFSLYSCSNIGYTGETRLDKSFFKRNRSLHNSLYTNTKQISLRCQLEEGKFVLIPTSFEPGQEGQFSIRVYSIHSIKLSFLDSSPSLIKSPIIKAPPSFDLKFSQYETMFLQLADEHKTVNAFELQELLESCLPNDYVKSCATLEVCRQIIATLDTSSSYGRLKFTDYKNIMCSLRFWQAIFKNHTKGTSGILRADKLKEALHDVGFELNVEILSYLVLRYMRKDGTLRFGDFVHSILHLCIAFTLFDRKDPMKTGTIKMSLTEWIKACLLS</sequence>
<evidence type="ECO:0000313" key="5">
    <source>
        <dbReference type="EnsemblMetazoa" id="tetur06g02730.1"/>
    </source>
</evidence>
<dbReference type="Pfam" id="PF01067">
    <property type="entry name" value="Calpain_III"/>
    <property type="match status" value="1"/>
</dbReference>
<evidence type="ECO:0000256" key="2">
    <source>
        <dbReference type="PIRSR" id="PIRSR622684-1"/>
    </source>
</evidence>
<dbReference type="InterPro" id="IPR036213">
    <property type="entry name" value="Calpain_III_sf"/>
</dbReference>
<comment type="similarity">
    <text evidence="1">Belongs to the peptidase C2 family.</text>
</comment>
<dbReference type="SUPFAM" id="SSF47473">
    <property type="entry name" value="EF-hand"/>
    <property type="match status" value="1"/>
</dbReference>
<evidence type="ECO:0000259" key="4">
    <source>
        <dbReference type="PROSITE" id="PS50203"/>
    </source>
</evidence>
<dbReference type="SMART" id="SM00230">
    <property type="entry name" value="CysPc"/>
    <property type="match status" value="1"/>
</dbReference>
<name>T1K732_TETUR</name>
<dbReference type="Gene3D" id="2.60.120.380">
    <property type="match status" value="1"/>
</dbReference>
<comment type="caution">
    <text evidence="3">Lacks conserved residue(s) required for the propagation of feature annotation.</text>
</comment>
<dbReference type="SMART" id="SM00720">
    <property type="entry name" value="calpain_III"/>
    <property type="match status" value="1"/>
</dbReference>
<dbReference type="InterPro" id="IPR038765">
    <property type="entry name" value="Papain-like_cys_pep_sf"/>
</dbReference>
<feature type="active site" evidence="2">
    <location>
        <position position="262"/>
    </location>
</feature>
<proteinExistence type="inferred from homology"/>
<dbReference type="InterPro" id="IPR001300">
    <property type="entry name" value="Peptidase_C2_calpain_cat"/>
</dbReference>
<dbReference type="CDD" id="cd00044">
    <property type="entry name" value="CysPc"/>
    <property type="match status" value="1"/>
</dbReference>
<reference evidence="5" key="2">
    <citation type="submission" date="2015-06" db="UniProtKB">
        <authorList>
            <consortium name="EnsemblMetazoa"/>
        </authorList>
    </citation>
    <scope>IDENTIFICATION</scope>
</reference>
<dbReference type="InterPro" id="IPR022684">
    <property type="entry name" value="Calpain_cysteine_protease"/>
</dbReference>
<dbReference type="PANTHER" id="PTHR10183:SF394">
    <property type="entry name" value="CALPAIN-C"/>
    <property type="match status" value="1"/>
</dbReference>
<keyword evidence="6" id="KW-1185">Reference proteome</keyword>
<dbReference type="SUPFAM" id="SSF54001">
    <property type="entry name" value="Cysteine proteinases"/>
    <property type="match status" value="1"/>
</dbReference>
<dbReference type="eggNOG" id="KOG0045">
    <property type="taxonomic scope" value="Eukaryota"/>
</dbReference>
<accession>T1K732</accession>
<dbReference type="EnsemblMetazoa" id="tetur06g02730.1">
    <property type="protein sequence ID" value="tetur06g02730.1"/>
    <property type="gene ID" value="tetur06g02730"/>
</dbReference>
<reference evidence="6" key="1">
    <citation type="submission" date="2011-08" db="EMBL/GenBank/DDBJ databases">
        <authorList>
            <person name="Rombauts S."/>
        </authorList>
    </citation>
    <scope>NUCLEOTIDE SEQUENCE</scope>
    <source>
        <strain evidence="6">London</strain>
    </source>
</reference>
<dbReference type="Gene3D" id="1.10.238.10">
    <property type="entry name" value="EF-hand"/>
    <property type="match status" value="1"/>
</dbReference>
<dbReference type="AlphaFoldDB" id="T1K732"/>
<dbReference type="Pfam" id="PF00648">
    <property type="entry name" value="Peptidase_C2"/>
    <property type="match status" value="1"/>
</dbReference>
<dbReference type="EMBL" id="CAEY01001799">
    <property type="status" value="NOT_ANNOTATED_CDS"/>
    <property type="molecule type" value="Genomic_DNA"/>
</dbReference>
<evidence type="ECO:0000256" key="1">
    <source>
        <dbReference type="ARBA" id="ARBA00007623"/>
    </source>
</evidence>
<protein>
    <recommendedName>
        <fullName evidence="4">Calpain catalytic domain-containing protein</fullName>
    </recommendedName>
</protein>